<protein>
    <submittedName>
        <fullName evidence="1">Uncharacterized protein</fullName>
    </submittedName>
</protein>
<gene>
    <name evidence="1" type="primary">g10960</name>
    <name evidence="1" type="ORF">NpPPO83_00010960</name>
</gene>
<accession>A0ACB5SDI6</accession>
<evidence type="ECO:0000313" key="2">
    <source>
        <dbReference type="Proteomes" id="UP001165186"/>
    </source>
</evidence>
<proteinExistence type="predicted"/>
<keyword evidence="2" id="KW-1185">Reference proteome</keyword>
<name>A0ACB5SDI6_9PEZI</name>
<comment type="caution">
    <text evidence="1">The sequence shown here is derived from an EMBL/GenBank/DDBJ whole genome shotgun (WGS) entry which is preliminary data.</text>
</comment>
<dbReference type="Proteomes" id="UP001165186">
    <property type="component" value="Unassembled WGS sequence"/>
</dbReference>
<dbReference type="EMBL" id="BSXG01000283">
    <property type="protein sequence ID" value="GME36041.1"/>
    <property type="molecule type" value="Genomic_DNA"/>
</dbReference>
<reference evidence="1" key="1">
    <citation type="submission" date="2024-09" db="EMBL/GenBank/DDBJ databases">
        <title>Draft Genome Sequences of Neofusicoccum parvum.</title>
        <authorList>
            <person name="Ashida A."/>
            <person name="Camagna M."/>
            <person name="Tanaka A."/>
            <person name="Takemoto D."/>
        </authorList>
    </citation>
    <scope>NUCLEOTIDE SEQUENCE</scope>
    <source>
        <strain evidence="1">PPO83</strain>
    </source>
</reference>
<evidence type="ECO:0000313" key="1">
    <source>
        <dbReference type="EMBL" id="GME36041.1"/>
    </source>
</evidence>
<organism evidence="1 2">
    <name type="scientific">Neofusicoccum parvum</name>
    <dbReference type="NCBI Taxonomy" id="310453"/>
    <lineage>
        <taxon>Eukaryota</taxon>
        <taxon>Fungi</taxon>
        <taxon>Dikarya</taxon>
        <taxon>Ascomycota</taxon>
        <taxon>Pezizomycotina</taxon>
        <taxon>Dothideomycetes</taxon>
        <taxon>Dothideomycetes incertae sedis</taxon>
        <taxon>Botryosphaeriales</taxon>
        <taxon>Botryosphaeriaceae</taxon>
        <taxon>Neofusicoccum</taxon>
    </lineage>
</organism>
<sequence length="150" mass="15764">MHLAASRAHASALRILSAAIAREEAALNATRDTNAVLLRDMLATAASSAGNLECNGATLADMLPGNPHPVTSTLYQKAIAWTVRLGGGSDDVGAARVLQLQLELARFLHCLGSHAEVLWLLEEVTQAMAGGNFGSSEEGGGGWFRRRRGS</sequence>